<comment type="caution">
    <text evidence="2">The sequence shown here is derived from an EMBL/GenBank/DDBJ whole genome shotgun (WGS) entry which is preliminary data.</text>
</comment>
<dbReference type="AlphaFoldDB" id="A0A1V6TTJ9"/>
<reference evidence="3" key="1">
    <citation type="journal article" date="2017" name="Nat. Microbiol.">
        <title>Global analysis of biosynthetic gene clusters reveals vast potential of secondary metabolite production in Penicillium species.</title>
        <authorList>
            <person name="Nielsen J.C."/>
            <person name="Grijseels S."/>
            <person name="Prigent S."/>
            <person name="Ji B."/>
            <person name="Dainat J."/>
            <person name="Nielsen K.F."/>
            <person name="Frisvad J.C."/>
            <person name="Workman M."/>
            <person name="Nielsen J."/>
        </authorList>
    </citation>
    <scope>NUCLEOTIDE SEQUENCE [LARGE SCALE GENOMIC DNA]</scope>
    <source>
        <strain evidence="3">IBT 14082</strain>
    </source>
</reference>
<organism evidence="2 3">
    <name type="scientific">Penicillium flavigenum</name>
    <dbReference type="NCBI Taxonomy" id="254877"/>
    <lineage>
        <taxon>Eukaryota</taxon>
        <taxon>Fungi</taxon>
        <taxon>Dikarya</taxon>
        <taxon>Ascomycota</taxon>
        <taxon>Pezizomycotina</taxon>
        <taxon>Eurotiomycetes</taxon>
        <taxon>Eurotiomycetidae</taxon>
        <taxon>Eurotiales</taxon>
        <taxon>Aspergillaceae</taxon>
        <taxon>Penicillium</taxon>
    </lineage>
</organism>
<feature type="domain" description="CN hydrolase" evidence="1">
    <location>
        <begin position="6"/>
        <end position="100"/>
    </location>
</feature>
<evidence type="ECO:0000313" key="2">
    <source>
        <dbReference type="EMBL" id="OQE29304.1"/>
    </source>
</evidence>
<dbReference type="STRING" id="254877.A0A1V6TTJ9"/>
<evidence type="ECO:0000259" key="1">
    <source>
        <dbReference type="PROSITE" id="PS50263"/>
    </source>
</evidence>
<dbReference type="OrthoDB" id="10250282at2759"/>
<evidence type="ECO:0000313" key="3">
    <source>
        <dbReference type="Proteomes" id="UP000191342"/>
    </source>
</evidence>
<dbReference type="Proteomes" id="UP000191342">
    <property type="component" value="Unassembled WGS sequence"/>
</dbReference>
<protein>
    <recommendedName>
        <fullName evidence="1">CN hydrolase domain-containing protein</fullName>
    </recommendedName>
</protein>
<sequence>MPSKTTRIAVTQAEPEWLDLAAGVVKTCNLIAEAPHNGAKLIAVPDCWILGYPGWIWSRFLDVELHVAYIKNPITLDSKAYVCDKLWQPTMYVSLQVVGM</sequence>
<name>A0A1V6TTJ9_9EURO</name>
<proteinExistence type="predicted"/>
<dbReference type="InterPro" id="IPR003010">
    <property type="entry name" value="C-N_Hydrolase"/>
</dbReference>
<keyword evidence="3" id="KW-1185">Reference proteome</keyword>
<dbReference type="PROSITE" id="PS50263">
    <property type="entry name" value="CN_HYDROLASE"/>
    <property type="match status" value="1"/>
</dbReference>
<dbReference type="Pfam" id="PF00795">
    <property type="entry name" value="CN_hydrolase"/>
    <property type="match status" value="1"/>
</dbReference>
<gene>
    <name evidence="2" type="ORF">PENFLA_c004G01619</name>
</gene>
<dbReference type="SUPFAM" id="SSF56317">
    <property type="entry name" value="Carbon-nitrogen hydrolase"/>
    <property type="match status" value="1"/>
</dbReference>
<accession>A0A1V6TTJ9</accession>
<dbReference type="Gene3D" id="3.60.110.10">
    <property type="entry name" value="Carbon-nitrogen hydrolase"/>
    <property type="match status" value="1"/>
</dbReference>
<dbReference type="EMBL" id="MLQL01000004">
    <property type="protein sequence ID" value="OQE29304.1"/>
    <property type="molecule type" value="Genomic_DNA"/>
</dbReference>
<dbReference type="InterPro" id="IPR036526">
    <property type="entry name" value="C-N_Hydrolase_sf"/>
</dbReference>